<protein>
    <submittedName>
        <fullName evidence="1">Uncharacterized protein</fullName>
    </submittedName>
</protein>
<evidence type="ECO:0000313" key="1">
    <source>
        <dbReference type="EMBL" id="BBF79939.1"/>
    </source>
</evidence>
<dbReference type="EMBL" id="AP018827">
    <property type="protein sequence ID" value="BBF79939.1"/>
    <property type="molecule type" value="Genomic_DNA"/>
</dbReference>
<gene>
    <name evidence="1" type="ORF">EM6_0516</name>
</gene>
<reference evidence="2" key="2">
    <citation type="journal article" date="2017" name="Plant Physiol. Biochem.">
        <title>Differential oxidative and antioxidative response of duckweed Lemna minor toward plant growth promoting/inhibiting bacteria.</title>
        <authorList>
            <person name="Ishizawa H."/>
            <person name="Kuroda M."/>
            <person name="Morikawa M."/>
            <person name="Ike M."/>
        </authorList>
    </citation>
    <scope>NUCLEOTIDE SEQUENCE [LARGE SCALE GENOMIC DNA]</scope>
    <source>
        <strain evidence="2">M6</strain>
    </source>
</reference>
<sequence length="83" mass="8883">MTTSTGNDLIDALGDISAAVRRMEAMTDRALFTAVCAYVYAQRTALKGEADPSKINQALAAEAAEAYQRQRTLAQKTQVSGQS</sequence>
<reference evidence="2" key="1">
    <citation type="journal article" date="2017" name="Biotechnol. Biofuels">
        <title>Evaluation of environmental bacterial communities as a factor affecting the growth of duckweed Lemna minor.</title>
        <authorList>
            <person name="Ishizawa H."/>
            <person name="Kuroda M."/>
            <person name="Morikawa M."/>
            <person name="Ike M."/>
        </authorList>
    </citation>
    <scope>NUCLEOTIDE SEQUENCE [LARGE SCALE GENOMIC DNA]</scope>
    <source>
        <strain evidence="2">M6</strain>
    </source>
</reference>
<accession>A0A3G9G6S0</accession>
<proteinExistence type="predicted"/>
<organism evidence="1 2">
    <name type="scientific">Asticcacaulis excentricus</name>
    <dbReference type="NCBI Taxonomy" id="78587"/>
    <lineage>
        <taxon>Bacteria</taxon>
        <taxon>Pseudomonadati</taxon>
        <taxon>Pseudomonadota</taxon>
        <taxon>Alphaproteobacteria</taxon>
        <taxon>Caulobacterales</taxon>
        <taxon>Caulobacteraceae</taxon>
        <taxon>Asticcacaulis</taxon>
    </lineage>
</organism>
<name>A0A3G9G6S0_9CAUL</name>
<evidence type="ECO:0000313" key="2">
    <source>
        <dbReference type="Proteomes" id="UP000278756"/>
    </source>
</evidence>
<dbReference type="AlphaFoldDB" id="A0A3G9G6S0"/>
<dbReference type="Proteomes" id="UP000278756">
    <property type="component" value="Chromosome 1"/>
</dbReference>